<feature type="compositionally biased region" description="Polar residues" evidence="1">
    <location>
        <begin position="72"/>
        <end position="82"/>
    </location>
</feature>
<feature type="compositionally biased region" description="Polar residues" evidence="1">
    <location>
        <begin position="194"/>
        <end position="216"/>
    </location>
</feature>
<dbReference type="AlphaFoldDB" id="A0A8S9J631"/>
<sequence length="244" mass="26950">MRSNKVLLLKSLIPGGIRSTYNAKYCLRSLHAYSQAGSILDIMQRYCLRSLHAYSQAGSILHIMQRTQVHPASGFQDESPSSLRVPGQESIHPPGSRTKVCPASGFQDESPSSLRVPGRKSIQPPIYKESHPQAMSFRMIVQLMVPPSLLGMGTTAQRKQHVQEFYSGTKNQQGYLQVPRRARRTSLCRRSGYNPKTTQEATTITSKPQGASSSRGASKAIGIKHENPQFRPPGLIKPPHPPNP</sequence>
<feature type="compositionally biased region" description="Pro residues" evidence="1">
    <location>
        <begin position="235"/>
        <end position="244"/>
    </location>
</feature>
<evidence type="ECO:0000313" key="2">
    <source>
        <dbReference type="EMBL" id="KAF2577791.1"/>
    </source>
</evidence>
<evidence type="ECO:0000313" key="3">
    <source>
        <dbReference type="Proteomes" id="UP000712281"/>
    </source>
</evidence>
<protein>
    <submittedName>
        <fullName evidence="2">Uncharacterized protein</fullName>
    </submittedName>
</protein>
<comment type="caution">
    <text evidence="2">The sequence shown here is derived from an EMBL/GenBank/DDBJ whole genome shotgun (WGS) entry which is preliminary data.</text>
</comment>
<dbReference type="Proteomes" id="UP000712281">
    <property type="component" value="Unassembled WGS sequence"/>
</dbReference>
<organism evidence="2 3">
    <name type="scientific">Brassica cretica</name>
    <name type="common">Mustard</name>
    <dbReference type="NCBI Taxonomy" id="69181"/>
    <lineage>
        <taxon>Eukaryota</taxon>
        <taxon>Viridiplantae</taxon>
        <taxon>Streptophyta</taxon>
        <taxon>Embryophyta</taxon>
        <taxon>Tracheophyta</taxon>
        <taxon>Spermatophyta</taxon>
        <taxon>Magnoliopsida</taxon>
        <taxon>eudicotyledons</taxon>
        <taxon>Gunneridae</taxon>
        <taxon>Pentapetalae</taxon>
        <taxon>rosids</taxon>
        <taxon>malvids</taxon>
        <taxon>Brassicales</taxon>
        <taxon>Brassicaceae</taxon>
        <taxon>Brassiceae</taxon>
        <taxon>Brassica</taxon>
    </lineage>
</organism>
<accession>A0A8S9J631</accession>
<feature type="region of interest" description="Disordered" evidence="1">
    <location>
        <begin position="72"/>
        <end position="126"/>
    </location>
</feature>
<evidence type="ECO:0000256" key="1">
    <source>
        <dbReference type="SAM" id="MobiDB-lite"/>
    </source>
</evidence>
<dbReference type="EMBL" id="QGKW02001660">
    <property type="protein sequence ID" value="KAF2577791.1"/>
    <property type="molecule type" value="Genomic_DNA"/>
</dbReference>
<feature type="region of interest" description="Disordered" evidence="1">
    <location>
        <begin position="189"/>
        <end position="244"/>
    </location>
</feature>
<gene>
    <name evidence="2" type="ORF">F2Q68_00004599</name>
</gene>
<reference evidence="2" key="1">
    <citation type="submission" date="2019-12" db="EMBL/GenBank/DDBJ databases">
        <title>Genome sequencing and annotation of Brassica cretica.</title>
        <authorList>
            <person name="Studholme D.J."/>
            <person name="Sarris P.F."/>
        </authorList>
    </citation>
    <scope>NUCLEOTIDE SEQUENCE</scope>
    <source>
        <strain evidence="2">PFS-001/15</strain>
        <tissue evidence="2">Leaf</tissue>
    </source>
</reference>
<name>A0A8S9J631_BRACR</name>
<proteinExistence type="predicted"/>